<evidence type="ECO:0000256" key="4">
    <source>
        <dbReference type="ARBA" id="ARBA00022989"/>
    </source>
</evidence>
<feature type="transmembrane region" description="Helical" evidence="6">
    <location>
        <begin position="305"/>
        <end position="326"/>
    </location>
</feature>
<evidence type="ECO:0000313" key="7">
    <source>
        <dbReference type="EMBL" id="GHB56849.1"/>
    </source>
</evidence>
<dbReference type="EMBL" id="BMXF01000001">
    <property type="protein sequence ID" value="GHB56849.1"/>
    <property type="molecule type" value="Genomic_DNA"/>
</dbReference>
<feature type="transmembrane region" description="Helical" evidence="6">
    <location>
        <begin position="459"/>
        <end position="479"/>
    </location>
</feature>
<protein>
    <recommendedName>
        <fullName evidence="9">Polysaccharide biosynthesis protein C-terminal domain-containing protein</fullName>
    </recommendedName>
</protein>
<dbReference type="InterPro" id="IPR050833">
    <property type="entry name" value="Poly_Biosynth_Transport"/>
</dbReference>
<keyword evidence="3 6" id="KW-0812">Transmembrane</keyword>
<evidence type="ECO:0008006" key="9">
    <source>
        <dbReference type="Google" id="ProtNLM"/>
    </source>
</evidence>
<feature type="transmembrane region" description="Helical" evidence="6">
    <location>
        <begin position="12"/>
        <end position="34"/>
    </location>
</feature>
<dbReference type="PANTHER" id="PTHR30250">
    <property type="entry name" value="PST FAMILY PREDICTED COLANIC ACID TRANSPORTER"/>
    <property type="match status" value="1"/>
</dbReference>
<evidence type="ECO:0000256" key="5">
    <source>
        <dbReference type="ARBA" id="ARBA00023136"/>
    </source>
</evidence>
<evidence type="ECO:0000256" key="1">
    <source>
        <dbReference type="ARBA" id="ARBA00004651"/>
    </source>
</evidence>
<reference evidence="7 8" key="1">
    <citation type="journal article" date="2014" name="Int. J. Syst. Evol. Microbiol.">
        <title>Complete genome sequence of Corynebacterium casei LMG S-19264T (=DSM 44701T), isolated from a smear-ripened cheese.</title>
        <authorList>
            <consortium name="US DOE Joint Genome Institute (JGI-PGF)"/>
            <person name="Walter F."/>
            <person name="Albersmeier A."/>
            <person name="Kalinowski J."/>
            <person name="Ruckert C."/>
        </authorList>
    </citation>
    <scope>NUCLEOTIDE SEQUENCE [LARGE SCALE GENOMIC DNA]</scope>
    <source>
        <strain evidence="7 8">KCTC 12866</strain>
    </source>
</reference>
<sequence>MSVIKRQTILGTLYSYMGVGVGMLTQALIIPNFFTTQQNGLLQVLFAYALIVAQFASLGFNQAGTRFFGEFRDAGSRHRGYLFTGLLFSAVGYGAGTLALYLFKEQIIGSAEADRLLFSKYFDLMVPLSLATLLFYLFDNYAKGLYDTAHGNFYKEFLQRFLIFLSACLVAMGLIDFQVFILLWAFGICLPTLLMMFRAYQLGNFSLAPDRFFFKSGFRRQFLSFSLFSVATGFSSIVITQLDKLMVKEFLGLSETGIYATSLLFGSVMTLSYNITAKASTAIVLDAMHSEDYGKVASIYKKSGVTQLILGCLILLVTWVNIDLLFTFIKPAYAAGKYALIIIGLGKLFELANGINTLILAYSKYYKLDSLLIALFILVLFLLNRFLIPLYGLDGAALAAVASVTYYNVTRTFLIWKFFRIHPFSRVQLQILALGAVLLFLGFQLPSLGESLWERIATLVYRTALSGAAFGAGILWMNVSEDINSLVRNGFSAFKKYLNR</sequence>
<name>A0A8J3G8M2_9BACT</name>
<evidence type="ECO:0000256" key="6">
    <source>
        <dbReference type="SAM" id="Phobius"/>
    </source>
</evidence>
<comment type="caution">
    <text evidence="7">The sequence shown here is derived from an EMBL/GenBank/DDBJ whole genome shotgun (WGS) entry which is preliminary data.</text>
</comment>
<dbReference type="RefSeq" id="WP_189563034.1">
    <property type="nucleotide sequence ID" value="NZ_BMXF01000001.1"/>
</dbReference>
<dbReference type="GO" id="GO:0005886">
    <property type="term" value="C:plasma membrane"/>
    <property type="evidence" value="ECO:0007669"/>
    <property type="project" value="UniProtKB-SubCell"/>
</dbReference>
<dbReference type="Proteomes" id="UP000598271">
    <property type="component" value="Unassembled WGS sequence"/>
</dbReference>
<evidence type="ECO:0000313" key="8">
    <source>
        <dbReference type="Proteomes" id="UP000598271"/>
    </source>
</evidence>
<feature type="transmembrane region" description="Helical" evidence="6">
    <location>
        <begin position="338"/>
        <end position="359"/>
    </location>
</feature>
<organism evidence="7 8">
    <name type="scientific">Persicitalea jodogahamensis</name>
    <dbReference type="NCBI Taxonomy" id="402147"/>
    <lineage>
        <taxon>Bacteria</taxon>
        <taxon>Pseudomonadati</taxon>
        <taxon>Bacteroidota</taxon>
        <taxon>Cytophagia</taxon>
        <taxon>Cytophagales</taxon>
        <taxon>Spirosomataceae</taxon>
        <taxon>Persicitalea</taxon>
    </lineage>
</organism>
<feature type="transmembrane region" description="Helical" evidence="6">
    <location>
        <begin position="371"/>
        <end position="391"/>
    </location>
</feature>
<feature type="transmembrane region" description="Helical" evidence="6">
    <location>
        <begin position="431"/>
        <end position="447"/>
    </location>
</feature>
<proteinExistence type="predicted"/>
<feature type="transmembrane region" description="Helical" evidence="6">
    <location>
        <begin position="397"/>
        <end position="419"/>
    </location>
</feature>
<feature type="transmembrane region" description="Helical" evidence="6">
    <location>
        <begin position="40"/>
        <end position="60"/>
    </location>
</feature>
<gene>
    <name evidence="7" type="ORF">GCM10007390_07810</name>
</gene>
<feature type="transmembrane region" description="Helical" evidence="6">
    <location>
        <begin position="121"/>
        <end position="138"/>
    </location>
</feature>
<evidence type="ECO:0000256" key="3">
    <source>
        <dbReference type="ARBA" id="ARBA00022692"/>
    </source>
</evidence>
<dbReference type="AlphaFoldDB" id="A0A8J3G8M2"/>
<accession>A0A8J3G8M2</accession>
<feature type="transmembrane region" description="Helical" evidence="6">
    <location>
        <begin position="181"/>
        <end position="201"/>
    </location>
</feature>
<feature type="transmembrane region" description="Helical" evidence="6">
    <location>
        <begin position="262"/>
        <end position="285"/>
    </location>
</feature>
<keyword evidence="8" id="KW-1185">Reference proteome</keyword>
<keyword evidence="2" id="KW-1003">Cell membrane</keyword>
<evidence type="ECO:0000256" key="2">
    <source>
        <dbReference type="ARBA" id="ARBA00022475"/>
    </source>
</evidence>
<feature type="transmembrane region" description="Helical" evidence="6">
    <location>
        <begin position="222"/>
        <end position="242"/>
    </location>
</feature>
<dbReference type="PANTHER" id="PTHR30250:SF11">
    <property type="entry name" value="O-ANTIGEN TRANSPORTER-RELATED"/>
    <property type="match status" value="1"/>
</dbReference>
<feature type="transmembrane region" description="Helical" evidence="6">
    <location>
        <begin position="81"/>
        <end position="101"/>
    </location>
</feature>
<keyword evidence="5 6" id="KW-0472">Membrane</keyword>
<keyword evidence="4 6" id="KW-1133">Transmembrane helix</keyword>
<comment type="subcellular location">
    <subcellularLocation>
        <location evidence="1">Cell membrane</location>
        <topology evidence="1">Multi-pass membrane protein</topology>
    </subcellularLocation>
</comment>
<feature type="transmembrane region" description="Helical" evidence="6">
    <location>
        <begin position="158"/>
        <end position="175"/>
    </location>
</feature>